<gene>
    <name evidence="1" type="ORF">B0T24DRAFT_556006</name>
</gene>
<evidence type="ECO:0000313" key="2">
    <source>
        <dbReference type="Proteomes" id="UP001287356"/>
    </source>
</evidence>
<accession>A0AAE0K938</accession>
<feature type="non-terminal residue" evidence="1">
    <location>
        <position position="1"/>
    </location>
</feature>
<reference evidence="1" key="1">
    <citation type="journal article" date="2023" name="Mol. Phylogenet. Evol.">
        <title>Genome-scale phylogeny and comparative genomics of the fungal order Sordariales.</title>
        <authorList>
            <person name="Hensen N."/>
            <person name="Bonometti L."/>
            <person name="Westerberg I."/>
            <person name="Brannstrom I.O."/>
            <person name="Guillou S."/>
            <person name="Cros-Aarteil S."/>
            <person name="Calhoun S."/>
            <person name="Haridas S."/>
            <person name="Kuo A."/>
            <person name="Mondo S."/>
            <person name="Pangilinan J."/>
            <person name="Riley R."/>
            <person name="LaButti K."/>
            <person name="Andreopoulos B."/>
            <person name="Lipzen A."/>
            <person name="Chen C."/>
            <person name="Yan M."/>
            <person name="Daum C."/>
            <person name="Ng V."/>
            <person name="Clum A."/>
            <person name="Steindorff A."/>
            <person name="Ohm R.A."/>
            <person name="Martin F."/>
            <person name="Silar P."/>
            <person name="Natvig D.O."/>
            <person name="Lalanne C."/>
            <person name="Gautier V."/>
            <person name="Ament-Velasquez S.L."/>
            <person name="Kruys A."/>
            <person name="Hutchinson M.I."/>
            <person name="Powell A.J."/>
            <person name="Barry K."/>
            <person name="Miller A.N."/>
            <person name="Grigoriev I.V."/>
            <person name="Debuchy R."/>
            <person name="Gladieux P."/>
            <person name="Hiltunen Thoren M."/>
            <person name="Johannesson H."/>
        </authorList>
    </citation>
    <scope>NUCLEOTIDE SEQUENCE</scope>
    <source>
        <strain evidence="1">CBS 958.72</strain>
    </source>
</reference>
<reference evidence="1" key="2">
    <citation type="submission" date="2023-06" db="EMBL/GenBank/DDBJ databases">
        <authorList>
            <consortium name="Lawrence Berkeley National Laboratory"/>
            <person name="Haridas S."/>
            <person name="Hensen N."/>
            <person name="Bonometti L."/>
            <person name="Westerberg I."/>
            <person name="Brannstrom I.O."/>
            <person name="Guillou S."/>
            <person name="Cros-Aarteil S."/>
            <person name="Calhoun S."/>
            <person name="Kuo A."/>
            <person name="Mondo S."/>
            <person name="Pangilinan J."/>
            <person name="Riley R."/>
            <person name="Labutti K."/>
            <person name="Andreopoulos B."/>
            <person name="Lipzen A."/>
            <person name="Chen C."/>
            <person name="Yanf M."/>
            <person name="Daum C."/>
            <person name="Ng V."/>
            <person name="Clum A."/>
            <person name="Steindorff A."/>
            <person name="Ohm R."/>
            <person name="Martin F."/>
            <person name="Silar P."/>
            <person name="Natvig D."/>
            <person name="Lalanne C."/>
            <person name="Gautier V."/>
            <person name="Ament-Velasquez S.L."/>
            <person name="Kruys A."/>
            <person name="Hutchinson M.I."/>
            <person name="Powell A.J."/>
            <person name="Barry K."/>
            <person name="Miller A.N."/>
            <person name="Grigoriev I.V."/>
            <person name="Debuchy R."/>
            <person name="Gladieux P."/>
            <person name="Thoren M.H."/>
            <person name="Johannesson H."/>
        </authorList>
    </citation>
    <scope>NUCLEOTIDE SEQUENCE</scope>
    <source>
        <strain evidence="1">CBS 958.72</strain>
    </source>
</reference>
<name>A0AAE0K938_9PEZI</name>
<dbReference type="Proteomes" id="UP001287356">
    <property type="component" value="Unassembled WGS sequence"/>
</dbReference>
<dbReference type="EMBL" id="JAULSN010000005">
    <property type="protein sequence ID" value="KAK3371656.1"/>
    <property type="molecule type" value="Genomic_DNA"/>
</dbReference>
<feature type="non-terminal residue" evidence="1">
    <location>
        <position position="107"/>
    </location>
</feature>
<proteinExistence type="predicted"/>
<evidence type="ECO:0000313" key="1">
    <source>
        <dbReference type="EMBL" id="KAK3371656.1"/>
    </source>
</evidence>
<keyword evidence="2" id="KW-1185">Reference proteome</keyword>
<comment type="caution">
    <text evidence="1">The sequence shown here is derived from an EMBL/GenBank/DDBJ whole genome shotgun (WGS) entry which is preliminary data.</text>
</comment>
<sequence>VTFLIDELCDQYYDDDIRDAIGYLPKTLTETFSRTLSRIISRQKASVAAKTFSWVAVAKRHLTLDKLREAISVEIGQPYSNPGRLVNGINQLATCSSSRDPETLNSR</sequence>
<protein>
    <submittedName>
        <fullName evidence="1">Uncharacterized protein</fullName>
    </submittedName>
</protein>
<dbReference type="AlphaFoldDB" id="A0AAE0K938"/>
<organism evidence="1 2">
    <name type="scientific">Lasiosphaeria ovina</name>
    <dbReference type="NCBI Taxonomy" id="92902"/>
    <lineage>
        <taxon>Eukaryota</taxon>
        <taxon>Fungi</taxon>
        <taxon>Dikarya</taxon>
        <taxon>Ascomycota</taxon>
        <taxon>Pezizomycotina</taxon>
        <taxon>Sordariomycetes</taxon>
        <taxon>Sordariomycetidae</taxon>
        <taxon>Sordariales</taxon>
        <taxon>Lasiosphaeriaceae</taxon>
        <taxon>Lasiosphaeria</taxon>
    </lineage>
</organism>